<feature type="region of interest" description="Disordered" evidence="1">
    <location>
        <begin position="55"/>
        <end position="76"/>
    </location>
</feature>
<dbReference type="Pfam" id="PF06676">
    <property type="entry name" value="DUF1178"/>
    <property type="match status" value="1"/>
</dbReference>
<sequence length="145" mass="15770">MIRYALSCKDGHQFESWFQSAEAFEKLQTGGMVSCAVCGGGGVRKELMAPRIGASVAEPDQPDRKRPLSAPASPAEQALAEIRRKIEETSDYVGGDFVKEARRMHQGDAPARSIYGEARLEEARKLIDDGVPVAPLPFLPGRKAN</sequence>
<organism evidence="2 3">
    <name type="scientific">Actibacterium naphthalenivorans</name>
    <dbReference type="NCBI Taxonomy" id="1614693"/>
    <lineage>
        <taxon>Bacteria</taxon>
        <taxon>Pseudomonadati</taxon>
        <taxon>Pseudomonadota</taxon>
        <taxon>Alphaproteobacteria</taxon>
        <taxon>Rhodobacterales</taxon>
        <taxon>Roseobacteraceae</taxon>
        <taxon>Actibacterium</taxon>
    </lineage>
</organism>
<dbReference type="EMBL" id="JACIEQ010000001">
    <property type="protein sequence ID" value="MBB4020545.1"/>
    <property type="molecule type" value="Genomic_DNA"/>
</dbReference>
<accession>A0A840C516</accession>
<reference evidence="2" key="1">
    <citation type="submission" date="2020-08" db="EMBL/GenBank/DDBJ databases">
        <title>Genomic Encyclopedia of Type Strains, Phase IV (KMG-IV): sequencing the most valuable type-strain genomes for metagenomic binning, comparative biology and taxonomic classification.</title>
        <authorList>
            <person name="Goeker M."/>
        </authorList>
    </citation>
    <scope>NUCLEOTIDE SEQUENCE [LARGE SCALE GENOMIC DNA]</scope>
    <source>
        <strain evidence="2">DSM 105040</strain>
    </source>
</reference>
<comment type="caution">
    <text evidence="2">The sequence shown here is derived from an EMBL/GenBank/DDBJ whole genome shotgun (WGS) entry which is preliminary data.</text>
</comment>
<gene>
    <name evidence="2" type="ORF">GGR17_000336</name>
</gene>
<evidence type="ECO:0008006" key="4">
    <source>
        <dbReference type="Google" id="ProtNLM"/>
    </source>
</evidence>
<dbReference type="InterPro" id="IPR009562">
    <property type="entry name" value="DUF1178"/>
</dbReference>
<dbReference type="RefSeq" id="WP_054538350.1">
    <property type="nucleotide sequence ID" value="NZ_JACIEQ010000001.1"/>
</dbReference>
<evidence type="ECO:0000256" key="1">
    <source>
        <dbReference type="SAM" id="MobiDB-lite"/>
    </source>
</evidence>
<name>A0A840C516_9RHOB</name>
<dbReference type="AlphaFoldDB" id="A0A840C516"/>
<evidence type="ECO:0000313" key="2">
    <source>
        <dbReference type="EMBL" id="MBB4020545.1"/>
    </source>
</evidence>
<proteinExistence type="predicted"/>
<evidence type="ECO:0000313" key="3">
    <source>
        <dbReference type="Proteomes" id="UP000585681"/>
    </source>
</evidence>
<keyword evidence="3" id="KW-1185">Reference proteome</keyword>
<protein>
    <recommendedName>
        <fullName evidence="4">DUF1178 family protein</fullName>
    </recommendedName>
</protein>
<dbReference type="PIRSF" id="PIRSF032131">
    <property type="entry name" value="UCP032131"/>
    <property type="match status" value="1"/>
</dbReference>
<dbReference type="Proteomes" id="UP000585681">
    <property type="component" value="Unassembled WGS sequence"/>
</dbReference>